<keyword evidence="2" id="KW-1185">Reference proteome</keyword>
<name>A0AAW9DVL2_ACIAO</name>
<evidence type="ECO:0000313" key="2">
    <source>
        <dbReference type="Proteomes" id="UP001279553"/>
    </source>
</evidence>
<dbReference type="Pfam" id="PF14559">
    <property type="entry name" value="TPR_19"/>
    <property type="match status" value="1"/>
</dbReference>
<dbReference type="EMBL" id="JAWXYB010000018">
    <property type="protein sequence ID" value="MDX5932180.1"/>
    <property type="molecule type" value="Genomic_DNA"/>
</dbReference>
<dbReference type="Pfam" id="PF07024">
    <property type="entry name" value="ImpE"/>
    <property type="match status" value="1"/>
</dbReference>
<dbReference type="RefSeq" id="WP_319615026.1">
    <property type="nucleotide sequence ID" value="NZ_JAWXYB010000018.1"/>
</dbReference>
<dbReference type="SUPFAM" id="SSF144059">
    <property type="entry name" value="ImpE-like"/>
    <property type="match status" value="1"/>
</dbReference>
<sequence length="272" mass="28662">MPGDQTTASGVTAGTAFREGHLDAAIAAATAAVKARPTDVSARVLLAEMLVFAGNFERADVLLDAAGQLDPGAALVVAEFRQLLRGEMARRQLYRDGRVPEFLGEPGPVEQALLAGLVALRAGDVAAARAHAEAAEAARSARPGGMDGASFADFRDASDLMGGVLEVLTTTGKYFWVPIARVSEAVFHKPVRPRDLIWRRVSLAVEAGPDGDVYVPVTYASDDATLAAEYRLGRATDWHDHDGLVTGIGQREFLVGEEAVPVMALGSLVFGP</sequence>
<organism evidence="1 2">
    <name type="scientific">Acidiphilium acidophilum</name>
    <name type="common">Thiobacillus acidophilus</name>
    <dbReference type="NCBI Taxonomy" id="76588"/>
    <lineage>
        <taxon>Bacteria</taxon>
        <taxon>Pseudomonadati</taxon>
        <taxon>Pseudomonadota</taxon>
        <taxon>Alphaproteobacteria</taxon>
        <taxon>Acetobacterales</taxon>
        <taxon>Acidocellaceae</taxon>
        <taxon>Acidiphilium</taxon>
    </lineage>
</organism>
<dbReference type="InterPro" id="IPR009211">
    <property type="entry name" value="TagJ"/>
</dbReference>
<proteinExistence type="predicted"/>
<dbReference type="Proteomes" id="UP001279553">
    <property type="component" value="Unassembled WGS sequence"/>
</dbReference>
<gene>
    <name evidence="1" type="ORF">SIL87_15595</name>
</gene>
<accession>A0AAW9DVL2</accession>
<evidence type="ECO:0000313" key="1">
    <source>
        <dbReference type="EMBL" id="MDX5932180.1"/>
    </source>
</evidence>
<dbReference type="InterPro" id="IPR011990">
    <property type="entry name" value="TPR-like_helical_dom_sf"/>
</dbReference>
<protein>
    <submittedName>
        <fullName evidence="1">Type VI secretion system accessory protein TagJ</fullName>
    </submittedName>
</protein>
<comment type="caution">
    <text evidence="1">The sequence shown here is derived from an EMBL/GenBank/DDBJ whole genome shotgun (WGS) entry which is preliminary data.</text>
</comment>
<reference evidence="1 2" key="1">
    <citation type="submission" date="2023-11" db="EMBL/GenBank/DDBJ databases">
        <title>MicrobeMod: A computational toolkit for identifying prokaryotic methylation and restriction-modification with nanopore sequencing.</title>
        <authorList>
            <person name="Crits-Christoph A."/>
            <person name="Kang S.C."/>
            <person name="Lee H."/>
            <person name="Ostrov N."/>
        </authorList>
    </citation>
    <scope>NUCLEOTIDE SEQUENCE [LARGE SCALE GENOMIC DNA]</scope>
    <source>
        <strain evidence="1 2">DSMZ 700</strain>
    </source>
</reference>
<dbReference type="AlphaFoldDB" id="A0AAW9DVL2"/>
<dbReference type="Gene3D" id="1.25.40.10">
    <property type="entry name" value="Tetratricopeptide repeat domain"/>
    <property type="match status" value="1"/>
</dbReference>
<dbReference type="PIRSF" id="PIRSF029288">
    <property type="entry name" value="SciE_ImpE"/>
    <property type="match status" value="1"/>
</dbReference>